<evidence type="ECO:0000313" key="4">
    <source>
        <dbReference type="Proteomes" id="UP001301958"/>
    </source>
</evidence>
<keyword evidence="2" id="KW-0472">Membrane</keyword>
<proteinExistence type="predicted"/>
<keyword evidence="2" id="KW-1133">Transmembrane helix</keyword>
<accession>A0AAN7BYF0</accession>
<gene>
    <name evidence="3" type="ORF">QBC38DRAFT_465541</name>
</gene>
<keyword evidence="4" id="KW-1185">Reference proteome</keyword>
<feature type="transmembrane region" description="Helical" evidence="2">
    <location>
        <begin position="78"/>
        <end position="101"/>
    </location>
</feature>
<evidence type="ECO:0000313" key="3">
    <source>
        <dbReference type="EMBL" id="KAK4231777.1"/>
    </source>
</evidence>
<name>A0AAN7BYF0_9PEZI</name>
<evidence type="ECO:0008006" key="5">
    <source>
        <dbReference type="Google" id="ProtNLM"/>
    </source>
</evidence>
<evidence type="ECO:0000256" key="1">
    <source>
        <dbReference type="SAM" id="MobiDB-lite"/>
    </source>
</evidence>
<keyword evidence="2" id="KW-0812">Transmembrane</keyword>
<dbReference type="EMBL" id="MU865291">
    <property type="protein sequence ID" value="KAK4231777.1"/>
    <property type="molecule type" value="Genomic_DNA"/>
</dbReference>
<feature type="region of interest" description="Disordered" evidence="1">
    <location>
        <begin position="141"/>
        <end position="172"/>
    </location>
</feature>
<reference evidence="3" key="2">
    <citation type="submission" date="2023-05" db="EMBL/GenBank/DDBJ databases">
        <authorList>
            <consortium name="Lawrence Berkeley National Laboratory"/>
            <person name="Steindorff A."/>
            <person name="Hensen N."/>
            <person name="Bonometti L."/>
            <person name="Westerberg I."/>
            <person name="Brannstrom I.O."/>
            <person name="Guillou S."/>
            <person name="Cros-Aarteil S."/>
            <person name="Calhoun S."/>
            <person name="Haridas S."/>
            <person name="Kuo A."/>
            <person name="Mondo S."/>
            <person name="Pangilinan J."/>
            <person name="Riley R."/>
            <person name="Labutti K."/>
            <person name="Andreopoulos B."/>
            <person name="Lipzen A."/>
            <person name="Chen C."/>
            <person name="Yanf M."/>
            <person name="Daum C."/>
            <person name="Ng V."/>
            <person name="Clum A."/>
            <person name="Ohm R."/>
            <person name="Martin F."/>
            <person name="Silar P."/>
            <person name="Natvig D."/>
            <person name="Lalanne C."/>
            <person name="Gautier V."/>
            <person name="Ament-Velasquez S.L."/>
            <person name="Kruys A."/>
            <person name="Hutchinson M.I."/>
            <person name="Powell A.J."/>
            <person name="Barry K."/>
            <person name="Miller A.N."/>
            <person name="Grigoriev I.V."/>
            <person name="Debuchy R."/>
            <person name="Gladieux P."/>
            <person name="Thoren M.H."/>
            <person name="Johannesson H."/>
        </authorList>
    </citation>
    <scope>NUCLEOTIDE SEQUENCE</scope>
    <source>
        <strain evidence="3">CBS 990.96</strain>
    </source>
</reference>
<protein>
    <recommendedName>
        <fullName evidence="5">PSI domain-containing protein</fullName>
    </recommendedName>
</protein>
<evidence type="ECO:0000256" key="2">
    <source>
        <dbReference type="SAM" id="Phobius"/>
    </source>
</evidence>
<dbReference type="AlphaFoldDB" id="A0AAN7BYF0"/>
<dbReference type="Proteomes" id="UP001301958">
    <property type="component" value="Unassembled WGS sequence"/>
</dbReference>
<organism evidence="3 4">
    <name type="scientific">Podospora fimiseda</name>
    <dbReference type="NCBI Taxonomy" id="252190"/>
    <lineage>
        <taxon>Eukaryota</taxon>
        <taxon>Fungi</taxon>
        <taxon>Dikarya</taxon>
        <taxon>Ascomycota</taxon>
        <taxon>Pezizomycotina</taxon>
        <taxon>Sordariomycetes</taxon>
        <taxon>Sordariomycetidae</taxon>
        <taxon>Sordariales</taxon>
        <taxon>Podosporaceae</taxon>
        <taxon>Podospora</taxon>
    </lineage>
</organism>
<comment type="caution">
    <text evidence="3">The sequence shown here is derived from an EMBL/GenBank/DDBJ whole genome shotgun (WGS) entry which is preliminary data.</text>
</comment>
<sequence length="172" mass="19450">MTTLDNDDSLLLRCWRQQFCSSCLNTQSCNWCPFTQSCTPNTYSIPLLAPVYDENICPHWAERWEVRTRPLGCQVSTITALSVIISVLSTLTVMGLIWLIIITAKQLKRGMSSQDWGGNGEDQTWLSYAWGSRLWDPREWGSTSTTARNSHRRSTSSEQDPLLGTPTTRSSL</sequence>
<reference evidence="3" key="1">
    <citation type="journal article" date="2023" name="Mol. Phylogenet. Evol.">
        <title>Genome-scale phylogeny and comparative genomics of the fungal order Sordariales.</title>
        <authorList>
            <person name="Hensen N."/>
            <person name="Bonometti L."/>
            <person name="Westerberg I."/>
            <person name="Brannstrom I.O."/>
            <person name="Guillou S."/>
            <person name="Cros-Aarteil S."/>
            <person name="Calhoun S."/>
            <person name="Haridas S."/>
            <person name="Kuo A."/>
            <person name="Mondo S."/>
            <person name="Pangilinan J."/>
            <person name="Riley R."/>
            <person name="LaButti K."/>
            <person name="Andreopoulos B."/>
            <person name="Lipzen A."/>
            <person name="Chen C."/>
            <person name="Yan M."/>
            <person name="Daum C."/>
            <person name="Ng V."/>
            <person name="Clum A."/>
            <person name="Steindorff A."/>
            <person name="Ohm R.A."/>
            <person name="Martin F."/>
            <person name="Silar P."/>
            <person name="Natvig D.O."/>
            <person name="Lalanne C."/>
            <person name="Gautier V."/>
            <person name="Ament-Velasquez S.L."/>
            <person name="Kruys A."/>
            <person name="Hutchinson M.I."/>
            <person name="Powell A.J."/>
            <person name="Barry K."/>
            <person name="Miller A.N."/>
            <person name="Grigoriev I.V."/>
            <person name="Debuchy R."/>
            <person name="Gladieux P."/>
            <person name="Hiltunen Thoren M."/>
            <person name="Johannesson H."/>
        </authorList>
    </citation>
    <scope>NUCLEOTIDE SEQUENCE</scope>
    <source>
        <strain evidence="3">CBS 990.96</strain>
    </source>
</reference>